<dbReference type="AlphaFoldDB" id="A0A139WVS9"/>
<name>A0A139WVS9_9CYAN</name>
<accession>A0A139WVS9</accession>
<dbReference type="PANTHER" id="PTHR36582">
    <property type="entry name" value="ANTITOXIN PARD"/>
    <property type="match status" value="1"/>
</dbReference>
<evidence type="ECO:0000313" key="1">
    <source>
        <dbReference type="EMBL" id="KYC36531.1"/>
    </source>
</evidence>
<reference evidence="1 2" key="1">
    <citation type="journal article" date="2013" name="Genome Biol. Evol.">
        <title>Genomes of Stigonematalean cyanobacteria (subsection V) and the evolution of oxygenic photosynthesis from prokaryotes to plastids.</title>
        <authorList>
            <person name="Dagan T."/>
            <person name="Roettger M."/>
            <person name="Stucken K."/>
            <person name="Landan G."/>
            <person name="Koch R."/>
            <person name="Major P."/>
            <person name="Gould S.B."/>
            <person name="Goremykin V.V."/>
            <person name="Rippka R."/>
            <person name="Tandeau de Marsac N."/>
            <person name="Gugger M."/>
            <person name="Lockhart P.J."/>
            <person name="Allen J.F."/>
            <person name="Brune I."/>
            <person name="Maus I."/>
            <person name="Puhler A."/>
            <person name="Martin W.F."/>
        </authorList>
    </citation>
    <scope>NUCLEOTIDE SEQUENCE [LARGE SCALE GENOMIC DNA]</scope>
    <source>
        <strain evidence="1 2">PCC 7110</strain>
    </source>
</reference>
<dbReference type="OrthoDB" id="573411at2"/>
<gene>
    <name evidence="1" type="ORF">WA1_43355</name>
</gene>
<dbReference type="Gene3D" id="6.10.10.120">
    <property type="entry name" value="Antitoxin ParD1-like"/>
    <property type="match status" value="1"/>
</dbReference>
<keyword evidence="2" id="KW-1185">Reference proteome</keyword>
<comment type="caution">
    <text evidence="1">The sequence shown here is derived from an EMBL/GenBank/DDBJ whole genome shotgun (WGS) entry which is preliminary data.</text>
</comment>
<dbReference type="InterPro" id="IPR038296">
    <property type="entry name" value="ParD_sf"/>
</dbReference>
<dbReference type="EMBL" id="ANNX02000047">
    <property type="protein sequence ID" value="KYC36531.1"/>
    <property type="molecule type" value="Genomic_DNA"/>
</dbReference>
<dbReference type="RefSeq" id="WP_017748278.1">
    <property type="nucleotide sequence ID" value="NZ_KQ976354.1"/>
</dbReference>
<dbReference type="Pfam" id="PF03693">
    <property type="entry name" value="ParD_antitoxin"/>
    <property type="match status" value="1"/>
</dbReference>
<dbReference type="PANTHER" id="PTHR36582:SF2">
    <property type="entry name" value="ANTITOXIN PARD"/>
    <property type="match status" value="1"/>
</dbReference>
<sequence>MNIILTPKQEKFIQAKLQTGKYHNAEELLEFAFRLLDEYEQADDDLINSVREKIDAAIAVSEQTPPIDGKTFVNKILTHFQQVREPQE</sequence>
<evidence type="ECO:0000313" key="2">
    <source>
        <dbReference type="Proteomes" id="UP000076925"/>
    </source>
</evidence>
<protein>
    <submittedName>
        <fullName evidence="1">Transcriptional regulator</fullName>
    </submittedName>
</protein>
<organism evidence="1 2">
    <name type="scientific">Scytonema hofmannii PCC 7110</name>
    <dbReference type="NCBI Taxonomy" id="128403"/>
    <lineage>
        <taxon>Bacteria</taxon>
        <taxon>Bacillati</taxon>
        <taxon>Cyanobacteriota</taxon>
        <taxon>Cyanophyceae</taxon>
        <taxon>Nostocales</taxon>
        <taxon>Scytonemataceae</taxon>
        <taxon>Scytonema</taxon>
    </lineage>
</organism>
<dbReference type="Proteomes" id="UP000076925">
    <property type="component" value="Unassembled WGS sequence"/>
</dbReference>
<dbReference type="InterPro" id="IPR022789">
    <property type="entry name" value="ParD"/>
</dbReference>
<proteinExistence type="predicted"/>